<keyword evidence="1" id="KW-1133">Transmembrane helix</keyword>
<organism evidence="4 5">
    <name type="scientific">Zobellia uliginosa</name>
    <dbReference type="NCBI Taxonomy" id="143224"/>
    <lineage>
        <taxon>Bacteria</taxon>
        <taxon>Pseudomonadati</taxon>
        <taxon>Bacteroidota</taxon>
        <taxon>Flavobacteriia</taxon>
        <taxon>Flavobacteriales</taxon>
        <taxon>Flavobacteriaceae</taxon>
        <taxon>Zobellia</taxon>
    </lineage>
</organism>
<dbReference type="PANTHER" id="PTHR30273">
    <property type="entry name" value="PERIPLASMIC SIGNAL SENSOR AND SIGMA FACTOR ACTIVATOR FECR-RELATED"/>
    <property type="match status" value="1"/>
</dbReference>
<dbReference type="InterPro" id="IPR006860">
    <property type="entry name" value="FecR"/>
</dbReference>
<feature type="domain" description="FecR protein" evidence="2">
    <location>
        <begin position="172"/>
        <end position="267"/>
    </location>
</feature>
<evidence type="ECO:0000259" key="2">
    <source>
        <dbReference type="Pfam" id="PF04773"/>
    </source>
</evidence>
<dbReference type="Proteomes" id="UP000185728">
    <property type="component" value="Unassembled WGS sequence"/>
</dbReference>
<dbReference type="InterPro" id="IPR012373">
    <property type="entry name" value="Ferrdict_sens_TM"/>
</dbReference>
<name>A0ABY1L664_9FLAO</name>
<evidence type="ECO:0000313" key="4">
    <source>
        <dbReference type="EMBL" id="SIT13786.1"/>
    </source>
</evidence>
<dbReference type="Pfam" id="PF04773">
    <property type="entry name" value="FecR"/>
    <property type="match status" value="1"/>
</dbReference>
<accession>A0ABY1L664</accession>
<evidence type="ECO:0000256" key="1">
    <source>
        <dbReference type="SAM" id="Phobius"/>
    </source>
</evidence>
<dbReference type="Pfam" id="PF16344">
    <property type="entry name" value="FecR_C"/>
    <property type="match status" value="1"/>
</dbReference>
<gene>
    <name evidence="4" type="ORF">SAMN05421766_11311</name>
</gene>
<proteinExistence type="predicted"/>
<feature type="domain" description="Protein FecR C-terminal" evidence="3">
    <location>
        <begin position="317"/>
        <end position="386"/>
    </location>
</feature>
<dbReference type="InterPro" id="IPR032508">
    <property type="entry name" value="FecR_C"/>
</dbReference>
<dbReference type="Gene3D" id="2.60.120.1440">
    <property type="match status" value="1"/>
</dbReference>
<dbReference type="PANTHER" id="PTHR30273:SF2">
    <property type="entry name" value="PROTEIN FECR"/>
    <property type="match status" value="1"/>
</dbReference>
<dbReference type="RefSeq" id="WP_076457185.1">
    <property type="nucleotide sequence ID" value="NZ_FTOB01000013.1"/>
</dbReference>
<evidence type="ECO:0000259" key="3">
    <source>
        <dbReference type="Pfam" id="PF16344"/>
    </source>
</evidence>
<reference evidence="4 5" key="1">
    <citation type="submission" date="2017-01" db="EMBL/GenBank/DDBJ databases">
        <authorList>
            <person name="Varghese N."/>
            <person name="Submissions S."/>
        </authorList>
    </citation>
    <scope>NUCLEOTIDE SEQUENCE [LARGE SCALE GENOMIC DNA]</scope>
    <source>
        <strain evidence="4 5">DSM 2061</strain>
    </source>
</reference>
<dbReference type="Gene3D" id="3.55.50.30">
    <property type="match status" value="1"/>
</dbReference>
<dbReference type="EMBL" id="FTOB01000013">
    <property type="protein sequence ID" value="SIT13786.1"/>
    <property type="molecule type" value="Genomic_DNA"/>
</dbReference>
<protein>
    <submittedName>
        <fullName evidence="4">FecR family protein</fullName>
    </submittedName>
</protein>
<keyword evidence="5" id="KW-1185">Reference proteome</keyword>
<keyword evidence="1" id="KW-0812">Transmembrane</keyword>
<keyword evidence="1" id="KW-0472">Membrane</keyword>
<feature type="transmembrane region" description="Helical" evidence="1">
    <location>
        <begin position="84"/>
        <end position="101"/>
    </location>
</feature>
<comment type="caution">
    <text evidence="4">The sequence shown here is derived from an EMBL/GenBank/DDBJ whole genome shotgun (WGS) entry which is preliminary data.</text>
</comment>
<evidence type="ECO:0000313" key="5">
    <source>
        <dbReference type="Proteomes" id="UP000185728"/>
    </source>
</evidence>
<sequence length="387" mass="44498">MTPQEAEKYIIKYFTLTADGAELDLLNNWLAEEENQKIFKTYIKTHFAVNLAMNDPNLDKVREELLKEIRNDTNSKHKVRFLSILKYAAIALVFLGLGLALKNNWFDRETNNMVVPREDVITLELGNGEVQIISEDGSSKIVDETGRIIGDKKENQLVYKDNQKESTPEFNTLSIPNGKRFGIVLSDGTKVHLNAGSTLTYPIAFEKSEPRKVILTGEAYFEVSPDKKRQFVVNAQKLDIKVYGTTFNVTNYPEDQNTQVVLVEGSVSLSEQAREQTDKKEIFLQPGYMATFSKKTKHIVDKKVNTSLYTSWRNGNLVFRNETFNNIIQKLERHYNVVIINNNSKLANETFNATIETDHESIEQVFNYFNKVYRIEYQIVENKIIIN</sequence>